<proteinExistence type="predicted"/>
<evidence type="ECO:0000313" key="2">
    <source>
        <dbReference type="EMBL" id="KAF7466222.1"/>
    </source>
</evidence>
<dbReference type="Proteomes" id="UP000662637">
    <property type="component" value="Unassembled WGS sequence"/>
</dbReference>
<reference evidence="3 4" key="1">
    <citation type="submission" date="2019-04" db="EMBL/GenBank/DDBJ databases">
        <authorList>
            <person name="Alioto T."/>
            <person name="Alioto T."/>
        </authorList>
    </citation>
    <scope>NUCLEOTIDE SEQUENCE [LARGE SCALE GENOMIC DNA]</scope>
</reference>
<dbReference type="AlphaFoldDB" id="A0A5E4ADW5"/>
<dbReference type="EMBL" id="WJEC01007857">
    <property type="protein sequence ID" value="KAF7466222.1"/>
    <property type="molecule type" value="Genomic_DNA"/>
</dbReference>
<feature type="compositionally biased region" description="Low complexity" evidence="1">
    <location>
        <begin position="74"/>
        <end position="103"/>
    </location>
</feature>
<accession>A0A5E4ADW5</accession>
<feature type="compositionally biased region" description="Basic and acidic residues" evidence="1">
    <location>
        <begin position="106"/>
        <end position="119"/>
    </location>
</feature>
<dbReference type="Proteomes" id="UP000335636">
    <property type="component" value="Unassembled WGS sequence"/>
</dbReference>
<feature type="region of interest" description="Disordered" evidence="1">
    <location>
        <begin position="1"/>
        <end position="20"/>
    </location>
</feature>
<name>A0A5E4ADW5_MARMO</name>
<sequence>MSSPAAARASASMPIATSPTPEVFVARMSVSSPIWFGRCGPHETLSPRWTPKADKGANPREGALAGKAAGSREGATATIAMAGTATPEPTPTPLSTGLGSSPVRAPPERQRAEPRNNAG</sequence>
<reference evidence="2" key="2">
    <citation type="submission" date="2020-08" db="EMBL/GenBank/DDBJ databases">
        <authorList>
            <person name="Shumante A."/>
            <person name="Zimin A.V."/>
            <person name="Puiu D."/>
            <person name="Salzberg S.L."/>
        </authorList>
    </citation>
    <scope>NUCLEOTIDE SEQUENCE</scope>
    <source>
        <strain evidence="2">WC2-LM</strain>
        <tissue evidence="2">Liver</tissue>
    </source>
</reference>
<feature type="compositionally biased region" description="Low complexity" evidence="1">
    <location>
        <begin position="1"/>
        <end position="16"/>
    </location>
</feature>
<keyword evidence="4" id="KW-1185">Reference proteome</keyword>
<gene>
    <name evidence="2" type="ORF">GHT09_002772</name>
    <name evidence="3" type="ORF">MONAX_5E010483</name>
</gene>
<feature type="region of interest" description="Disordered" evidence="1">
    <location>
        <begin position="42"/>
        <end position="119"/>
    </location>
</feature>
<evidence type="ECO:0000313" key="4">
    <source>
        <dbReference type="Proteomes" id="UP000335636"/>
    </source>
</evidence>
<evidence type="ECO:0000313" key="3">
    <source>
        <dbReference type="EMBL" id="VTJ55543.1"/>
    </source>
</evidence>
<protein>
    <submittedName>
        <fullName evidence="3">Uncharacterized protein</fullName>
    </submittedName>
</protein>
<evidence type="ECO:0000256" key="1">
    <source>
        <dbReference type="SAM" id="MobiDB-lite"/>
    </source>
</evidence>
<dbReference type="EMBL" id="CABDUW010000051">
    <property type="protein sequence ID" value="VTJ55543.1"/>
    <property type="molecule type" value="Genomic_DNA"/>
</dbReference>
<organism evidence="3 4">
    <name type="scientific">Marmota monax</name>
    <name type="common">Woodchuck</name>
    <dbReference type="NCBI Taxonomy" id="9995"/>
    <lineage>
        <taxon>Eukaryota</taxon>
        <taxon>Metazoa</taxon>
        <taxon>Chordata</taxon>
        <taxon>Craniata</taxon>
        <taxon>Vertebrata</taxon>
        <taxon>Euteleostomi</taxon>
        <taxon>Mammalia</taxon>
        <taxon>Eutheria</taxon>
        <taxon>Euarchontoglires</taxon>
        <taxon>Glires</taxon>
        <taxon>Rodentia</taxon>
        <taxon>Sciuromorpha</taxon>
        <taxon>Sciuridae</taxon>
        <taxon>Xerinae</taxon>
        <taxon>Marmotini</taxon>
        <taxon>Marmota</taxon>
    </lineage>
</organism>